<feature type="signal peptide" evidence="1">
    <location>
        <begin position="1"/>
        <end position="26"/>
    </location>
</feature>
<evidence type="ECO:0000259" key="2">
    <source>
        <dbReference type="Pfam" id="PF03372"/>
    </source>
</evidence>
<sequence length="302" mass="33586">RQPQFYLRVSTLLAAGLTSFLCLTYRENHCSTYNHLIPLCGISAKVEYLLVKGWKCYLFRPWRDDPCPVTAVPMTSAPRKISSLVAWNSNGFNFKEYAAQSLDSRTNAGVMIIGEHLRSLRNYHPAIPGYRTYSSPAKTGFCGLCILVQSDIGAYEKPTGVPHIIHLVVTNLVYGEVWNVFGVYLQSGSSHSKTRKSQLLPLWGVVNDLLRKDPLAKIAVGGDFNLPPEALSKIVLKHTNGALVMPNCTGSRFSRFPGRGKLSAIDHWLVSKDVQLQRSNLKVHREMAWGYNGLSDHAAISL</sequence>
<dbReference type="Pfam" id="PF03372">
    <property type="entry name" value="Exo_endo_phos"/>
    <property type="match status" value="1"/>
</dbReference>
<dbReference type="SUPFAM" id="SSF56219">
    <property type="entry name" value="DNase I-like"/>
    <property type="match status" value="1"/>
</dbReference>
<dbReference type="Gene3D" id="3.60.10.10">
    <property type="entry name" value="Endonuclease/exonuclease/phosphatase"/>
    <property type="match status" value="1"/>
</dbReference>
<dbReference type="EMBL" id="CALTRL010000533">
    <property type="protein sequence ID" value="CAH7668515.1"/>
    <property type="molecule type" value="Genomic_DNA"/>
</dbReference>
<keyword evidence="3" id="KW-0540">Nuclease</keyword>
<reference evidence="3" key="1">
    <citation type="submission" date="2022-06" db="EMBL/GenBank/DDBJ databases">
        <authorList>
            <consortium name="SYNGENTA / RWTH Aachen University"/>
        </authorList>
    </citation>
    <scope>NUCLEOTIDE SEQUENCE</scope>
</reference>
<comment type="caution">
    <text evidence="3">The sequence shown here is derived from an EMBL/GenBank/DDBJ whole genome shotgun (WGS) entry which is preliminary data.</text>
</comment>
<protein>
    <submittedName>
        <fullName evidence="3">Endonuclease/exonuclease/phosphatase</fullName>
    </submittedName>
</protein>
<keyword evidence="3" id="KW-0255">Endonuclease</keyword>
<dbReference type="GO" id="GO:0004519">
    <property type="term" value="F:endonuclease activity"/>
    <property type="evidence" value="ECO:0007669"/>
    <property type="project" value="UniProtKB-KW"/>
</dbReference>
<accession>A0AAV0AJ59</accession>
<feature type="chain" id="PRO_5043404131" evidence="1">
    <location>
        <begin position="27"/>
        <end position="302"/>
    </location>
</feature>
<name>A0AAV0AJ59_PHAPC</name>
<keyword evidence="3" id="KW-0378">Hydrolase</keyword>
<organism evidence="3 4">
    <name type="scientific">Phakopsora pachyrhizi</name>
    <name type="common">Asian soybean rust disease fungus</name>
    <dbReference type="NCBI Taxonomy" id="170000"/>
    <lineage>
        <taxon>Eukaryota</taxon>
        <taxon>Fungi</taxon>
        <taxon>Dikarya</taxon>
        <taxon>Basidiomycota</taxon>
        <taxon>Pucciniomycotina</taxon>
        <taxon>Pucciniomycetes</taxon>
        <taxon>Pucciniales</taxon>
        <taxon>Phakopsoraceae</taxon>
        <taxon>Phakopsora</taxon>
    </lineage>
</organism>
<keyword evidence="1" id="KW-0732">Signal</keyword>
<gene>
    <name evidence="3" type="ORF">PPACK8108_LOCUS3028</name>
</gene>
<proteinExistence type="predicted"/>
<dbReference type="Proteomes" id="UP001153365">
    <property type="component" value="Unassembled WGS sequence"/>
</dbReference>
<feature type="domain" description="Endonuclease/exonuclease/phosphatase" evidence="2">
    <location>
        <begin position="108"/>
        <end position="281"/>
    </location>
</feature>
<evidence type="ECO:0000256" key="1">
    <source>
        <dbReference type="SAM" id="SignalP"/>
    </source>
</evidence>
<keyword evidence="4" id="KW-1185">Reference proteome</keyword>
<evidence type="ECO:0000313" key="3">
    <source>
        <dbReference type="EMBL" id="CAH7668515.1"/>
    </source>
</evidence>
<dbReference type="AlphaFoldDB" id="A0AAV0AJ59"/>
<dbReference type="InterPro" id="IPR036691">
    <property type="entry name" value="Endo/exonu/phosph_ase_sf"/>
</dbReference>
<evidence type="ECO:0000313" key="4">
    <source>
        <dbReference type="Proteomes" id="UP001153365"/>
    </source>
</evidence>
<feature type="non-terminal residue" evidence="3">
    <location>
        <position position="1"/>
    </location>
</feature>
<dbReference type="InterPro" id="IPR005135">
    <property type="entry name" value="Endo/exonuclease/phosphatase"/>
</dbReference>